<protein>
    <submittedName>
        <fullName evidence="1">Type II toxin-antitoxin system RelE/ParE family toxin</fullName>
    </submittedName>
</protein>
<dbReference type="AlphaFoldDB" id="A0A510PQW1"/>
<sequence length="68" mass="7877">MKYVLVFRPEVRDDLRDAYDWYESQQAGLGDEFIDCVDDLLNQIGMMPESYAILTSPRFKKTGILIGE</sequence>
<gene>
    <name evidence="1" type="ORF">MAE30S32_49280</name>
</gene>
<accession>A0A510PQW1</accession>
<proteinExistence type="predicted"/>
<name>A0A510PQW1_MICAE</name>
<organism evidence="1 2">
    <name type="scientific">Microcystis aeruginosa 11-30S32</name>
    <dbReference type="NCBI Taxonomy" id="2358142"/>
    <lineage>
        <taxon>Bacteria</taxon>
        <taxon>Bacillati</taxon>
        <taxon>Cyanobacteriota</taxon>
        <taxon>Cyanophyceae</taxon>
        <taxon>Oscillatoriophycideae</taxon>
        <taxon>Chroococcales</taxon>
        <taxon>Microcystaceae</taxon>
        <taxon>Microcystis</taxon>
    </lineage>
</organism>
<dbReference type="RefSeq" id="WP_147074304.1">
    <property type="nucleotide sequence ID" value="NZ_BHVU01000724.1"/>
</dbReference>
<dbReference type="EMBL" id="BHVU01000724">
    <property type="protein sequence ID" value="GCA96276.1"/>
    <property type="molecule type" value="Genomic_DNA"/>
</dbReference>
<comment type="caution">
    <text evidence="1">The sequence shown here is derived from an EMBL/GenBank/DDBJ whole genome shotgun (WGS) entry which is preliminary data.</text>
</comment>
<evidence type="ECO:0000313" key="1">
    <source>
        <dbReference type="EMBL" id="GCA96276.1"/>
    </source>
</evidence>
<evidence type="ECO:0000313" key="2">
    <source>
        <dbReference type="Proteomes" id="UP000321223"/>
    </source>
</evidence>
<reference evidence="1 2" key="1">
    <citation type="journal article" date="2019" name="Appl. Environ. Microbiol.">
        <title>Co-occurrence of broad and narrow host-range viruses infecting the toxic bloom-forming cyanobacterium Microcystis aeruginosa.</title>
        <authorList>
            <person name="Morimoto D."/>
            <person name="Tominaga K."/>
            <person name="Nishimura Y."/>
            <person name="Yoshida N."/>
            <person name="Kimura S."/>
            <person name="Sako Y."/>
            <person name="Yoshida T."/>
        </authorList>
    </citation>
    <scope>NUCLEOTIDE SEQUENCE [LARGE SCALE GENOMIC DNA]</scope>
    <source>
        <strain evidence="1 2">11-30S32</strain>
    </source>
</reference>
<dbReference type="Proteomes" id="UP000321223">
    <property type="component" value="Unassembled WGS sequence"/>
</dbReference>